<dbReference type="Proteomes" id="UP001283361">
    <property type="component" value="Unassembled WGS sequence"/>
</dbReference>
<dbReference type="EMBL" id="JAWDGP010001944">
    <property type="protein sequence ID" value="KAK3786795.1"/>
    <property type="molecule type" value="Genomic_DNA"/>
</dbReference>
<protein>
    <submittedName>
        <fullName evidence="2">Uncharacterized protein</fullName>
    </submittedName>
</protein>
<evidence type="ECO:0000313" key="2">
    <source>
        <dbReference type="EMBL" id="KAK3786795.1"/>
    </source>
</evidence>
<keyword evidence="3" id="KW-1185">Reference proteome</keyword>
<name>A0AAE1DYB0_9GAST</name>
<dbReference type="AlphaFoldDB" id="A0AAE1DYB0"/>
<evidence type="ECO:0000256" key="1">
    <source>
        <dbReference type="SAM" id="MobiDB-lite"/>
    </source>
</evidence>
<sequence>MYAAQVAVGLVLVRKKPKGNASQDINNRVENTGCQDSTDGLSQANNGNRADQSRLWRGSVLIVHPQSQGTRGDYAGLNNIRSQKSKLLQAPETMADKSADKTTELKKSHVAEIKLSLTPAIMGFCLFLPLKCKHPRSGAHLQVFPQPPSRGWLAG</sequence>
<proteinExistence type="predicted"/>
<feature type="region of interest" description="Disordered" evidence="1">
    <location>
        <begin position="17"/>
        <end position="49"/>
    </location>
</feature>
<evidence type="ECO:0000313" key="3">
    <source>
        <dbReference type="Proteomes" id="UP001283361"/>
    </source>
</evidence>
<feature type="compositionally biased region" description="Polar residues" evidence="1">
    <location>
        <begin position="20"/>
        <end position="49"/>
    </location>
</feature>
<accession>A0AAE1DYB0</accession>
<comment type="caution">
    <text evidence="2">The sequence shown here is derived from an EMBL/GenBank/DDBJ whole genome shotgun (WGS) entry which is preliminary data.</text>
</comment>
<reference evidence="2" key="1">
    <citation type="journal article" date="2023" name="G3 (Bethesda)">
        <title>A reference genome for the long-term kleptoplast-retaining sea slug Elysia crispata morphotype clarki.</title>
        <authorList>
            <person name="Eastman K.E."/>
            <person name="Pendleton A.L."/>
            <person name="Shaikh M.A."/>
            <person name="Suttiyut T."/>
            <person name="Ogas R."/>
            <person name="Tomko P."/>
            <person name="Gavelis G."/>
            <person name="Widhalm J.R."/>
            <person name="Wisecaver J.H."/>
        </authorList>
    </citation>
    <scope>NUCLEOTIDE SEQUENCE</scope>
    <source>
        <strain evidence="2">ECLA1</strain>
    </source>
</reference>
<gene>
    <name evidence="2" type="ORF">RRG08_061346</name>
</gene>
<organism evidence="2 3">
    <name type="scientific">Elysia crispata</name>
    <name type="common">lettuce slug</name>
    <dbReference type="NCBI Taxonomy" id="231223"/>
    <lineage>
        <taxon>Eukaryota</taxon>
        <taxon>Metazoa</taxon>
        <taxon>Spiralia</taxon>
        <taxon>Lophotrochozoa</taxon>
        <taxon>Mollusca</taxon>
        <taxon>Gastropoda</taxon>
        <taxon>Heterobranchia</taxon>
        <taxon>Euthyneura</taxon>
        <taxon>Panpulmonata</taxon>
        <taxon>Sacoglossa</taxon>
        <taxon>Placobranchoidea</taxon>
        <taxon>Plakobranchidae</taxon>
        <taxon>Elysia</taxon>
    </lineage>
</organism>